<dbReference type="RefSeq" id="WP_012662941.1">
    <property type="nucleotide sequence ID" value="NC_012108.1"/>
</dbReference>
<gene>
    <name evidence="2" type="ordered locus">HRM2_05780</name>
</gene>
<dbReference type="KEGG" id="dat:HRM2_05780"/>
<organism evidence="2 3">
    <name type="scientific">Desulforapulum autotrophicum (strain ATCC 43914 / DSM 3382 / VKM B-1955 / HRM2)</name>
    <name type="common">Desulfobacterium autotrophicum</name>
    <dbReference type="NCBI Taxonomy" id="177437"/>
    <lineage>
        <taxon>Bacteria</taxon>
        <taxon>Pseudomonadati</taxon>
        <taxon>Thermodesulfobacteriota</taxon>
        <taxon>Desulfobacteria</taxon>
        <taxon>Desulfobacterales</taxon>
        <taxon>Desulfobacteraceae</taxon>
        <taxon>Desulforapulum</taxon>
    </lineage>
</organism>
<keyword evidence="1" id="KW-1133">Transmembrane helix</keyword>
<keyword evidence="1" id="KW-0812">Transmembrane</keyword>
<feature type="transmembrane region" description="Helical" evidence="1">
    <location>
        <begin position="61"/>
        <end position="82"/>
    </location>
</feature>
<dbReference type="Proteomes" id="UP000000442">
    <property type="component" value="Chromosome"/>
</dbReference>
<evidence type="ECO:0000313" key="3">
    <source>
        <dbReference type="Proteomes" id="UP000000442"/>
    </source>
</evidence>
<sequence length="109" mass="12496">MYEAKKIEQKVNATLGRLAELEDIDVHPFLHAHLEVRIREYEENKAGSAFLRFHMRDLRPAVLLLLLGFNLAAGIFTVHTLAEQRESNQTAFAEEYILTRETGDVAFIL</sequence>
<accession>C0QIQ2</accession>
<dbReference type="HOGENOM" id="CLU_2179546_0_0_7"/>
<name>C0QIQ2_DESAH</name>
<reference evidence="2 3" key="1">
    <citation type="journal article" date="2009" name="Environ. Microbiol.">
        <title>Genome sequence of Desulfobacterium autotrophicum HRM2, a marine sulfate reducer oxidizing organic carbon completely to carbon dioxide.</title>
        <authorList>
            <person name="Strittmatter A.W."/>
            <person name="Liesegang H."/>
            <person name="Rabus R."/>
            <person name="Decker I."/>
            <person name="Amann J."/>
            <person name="Andres S."/>
            <person name="Henne A."/>
            <person name="Fricke W.F."/>
            <person name="Martinez-Arias R."/>
            <person name="Bartels D."/>
            <person name="Goesmann A."/>
            <person name="Krause L."/>
            <person name="Puehler A."/>
            <person name="Klenk H.P."/>
            <person name="Richter M."/>
            <person name="Schuler M."/>
            <person name="Gloeckner F.O."/>
            <person name="Meyerdierks A."/>
            <person name="Gottschalk G."/>
            <person name="Amann R."/>
        </authorList>
    </citation>
    <scope>NUCLEOTIDE SEQUENCE [LARGE SCALE GENOMIC DNA]</scope>
    <source>
        <strain evidence="3">ATCC 43914 / DSM 3382 / HRM2</strain>
    </source>
</reference>
<evidence type="ECO:0000313" key="2">
    <source>
        <dbReference type="EMBL" id="ACN13692.1"/>
    </source>
</evidence>
<proteinExistence type="predicted"/>
<dbReference type="STRING" id="177437.HRM2_05780"/>
<dbReference type="AlphaFoldDB" id="C0QIQ2"/>
<keyword evidence="3" id="KW-1185">Reference proteome</keyword>
<keyword evidence="1" id="KW-0472">Membrane</keyword>
<dbReference type="EMBL" id="CP001087">
    <property type="protein sequence ID" value="ACN13692.1"/>
    <property type="molecule type" value="Genomic_DNA"/>
</dbReference>
<protein>
    <submittedName>
        <fullName evidence="2">Uncharacterized protein</fullName>
    </submittedName>
</protein>
<evidence type="ECO:0000256" key="1">
    <source>
        <dbReference type="SAM" id="Phobius"/>
    </source>
</evidence>